<gene>
    <name evidence="2" type="ORF">OC25_23860</name>
</gene>
<sequence>MTNFTPTGRRNITVQKAIKILYKYGIDVSPESAKLLLDFLYKFAKLSVEQTLSMRSEQKLPDKKTQRYLSSKRIKKQK</sequence>
<reference evidence="2 3" key="1">
    <citation type="submission" date="2014-10" db="EMBL/GenBank/DDBJ databases">
        <title>Pedobacter Kyungheensis.</title>
        <authorList>
            <person name="Anderson B.M."/>
            <person name="Newman J.D."/>
        </authorList>
    </citation>
    <scope>NUCLEOTIDE SEQUENCE [LARGE SCALE GENOMIC DNA]</scope>
    <source>
        <strain evidence="2 3">KACC 16221</strain>
    </source>
</reference>
<dbReference type="Proteomes" id="UP000031246">
    <property type="component" value="Unassembled WGS sequence"/>
</dbReference>
<protein>
    <submittedName>
        <fullName evidence="2">Uncharacterized protein</fullName>
    </submittedName>
</protein>
<evidence type="ECO:0000313" key="2">
    <source>
        <dbReference type="EMBL" id="KIA90938.1"/>
    </source>
</evidence>
<accession>A0A0C1FGJ7</accession>
<feature type="region of interest" description="Disordered" evidence="1">
    <location>
        <begin position="55"/>
        <end position="78"/>
    </location>
</feature>
<feature type="compositionally biased region" description="Basic and acidic residues" evidence="1">
    <location>
        <begin position="56"/>
        <end position="65"/>
    </location>
</feature>
<keyword evidence="3" id="KW-1185">Reference proteome</keyword>
<dbReference type="EMBL" id="JSYN01000037">
    <property type="protein sequence ID" value="KIA90938.1"/>
    <property type="molecule type" value="Genomic_DNA"/>
</dbReference>
<comment type="caution">
    <text evidence="2">The sequence shown here is derived from an EMBL/GenBank/DDBJ whole genome shotgun (WGS) entry which is preliminary data.</text>
</comment>
<name>A0A0C1FGJ7_9SPHI</name>
<proteinExistence type="predicted"/>
<organism evidence="2 3">
    <name type="scientific">Pedobacter kyungheensis</name>
    <dbReference type="NCBI Taxonomy" id="1069985"/>
    <lineage>
        <taxon>Bacteria</taxon>
        <taxon>Pseudomonadati</taxon>
        <taxon>Bacteroidota</taxon>
        <taxon>Sphingobacteriia</taxon>
        <taxon>Sphingobacteriales</taxon>
        <taxon>Sphingobacteriaceae</taxon>
        <taxon>Pedobacter</taxon>
    </lineage>
</organism>
<evidence type="ECO:0000313" key="3">
    <source>
        <dbReference type="Proteomes" id="UP000031246"/>
    </source>
</evidence>
<dbReference type="AlphaFoldDB" id="A0A0C1FGJ7"/>
<evidence type="ECO:0000256" key="1">
    <source>
        <dbReference type="SAM" id="MobiDB-lite"/>
    </source>
</evidence>